<comment type="caution">
    <text evidence="2">The sequence shown here is derived from an EMBL/GenBank/DDBJ whole genome shotgun (WGS) entry which is preliminary data.</text>
</comment>
<sequence length="302" mass="32791">MTLAAPIDPLPAGARGVYADDLVEVVRTREVPPGAVRTVSFAFWTDHDRVHLAHDLPPARIDNDLAGLVAAELFAPGWLEGSELFERLMTGLVVSSADDALTAWTLFYRNTLDRLAGLTHGSVPRAAVPPASDLVEGSLAGYAPVYAHAAGLIEPGSVLELGSCFGFFSLFAADRFDVTASDLSANTVRLLARVAPLLGRTIDTVICDAARVPRPSRSYDTVVALHLLEHLPVEHGVAVLREMQRLARRRVVVAVPFEDEPTAAYGHVRVFTSRTLVEMADASGWWWTVHEHHGGWLVLDRP</sequence>
<dbReference type="RefSeq" id="WP_305027846.1">
    <property type="nucleotide sequence ID" value="NZ_JAUQTA010000001.1"/>
</dbReference>
<reference evidence="2 3" key="1">
    <citation type="submission" date="2023-07" db="EMBL/GenBank/DDBJ databases">
        <title>Nocardioides sp. nov WY-20 isolated from soil.</title>
        <authorList>
            <person name="Liu B."/>
            <person name="Wan Y."/>
        </authorList>
    </citation>
    <scope>NUCLEOTIDE SEQUENCE [LARGE SCALE GENOMIC DNA]</scope>
    <source>
        <strain evidence="2 3">WY-20</strain>
    </source>
</reference>
<dbReference type="NCBIfam" id="NF041255">
    <property type="entry name" value="mycofact_MftM"/>
    <property type="match status" value="1"/>
</dbReference>
<dbReference type="SUPFAM" id="SSF53335">
    <property type="entry name" value="S-adenosyl-L-methionine-dependent methyltransferases"/>
    <property type="match status" value="1"/>
</dbReference>
<keyword evidence="2" id="KW-0489">Methyltransferase</keyword>
<keyword evidence="3" id="KW-1185">Reference proteome</keyword>
<dbReference type="EMBL" id="JAUQTA010000001">
    <property type="protein sequence ID" value="MDO7868471.1"/>
    <property type="molecule type" value="Genomic_DNA"/>
</dbReference>
<dbReference type="GO" id="GO:0008168">
    <property type="term" value="F:methyltransferase activity"/>
    <property type="evidence" value="ECO:0007669"/>
    <property type="project" value="UniProtKB-KW"/>
</dbReference>
<dbReference type="Pfam" id="PF13649">
    <property type="entry name" value="Methyltransf_25"/>
    <property type="match status" value="1"/>
</dbReference>
<evidence type="ECO:0000313" key="2">
    <source>
        <dbReference type="EMBL" id="MDO7868471.1"/>
    </source>
</evidence>
<dbReference type="InterPro" id="IPR041698">
    <property type="entry name" value="Methyltransf_25"/>
</dbReference>
<dbReference type="Gene3D" id="3.40.50.150">
    <property type="entry name" value="Vaccinia Virus protein VP39"/>
    <property type="match status" value="1"/>
</dbReference>
<keyword evidence="2" id="KW-0808">Transferase</keyword>
<protein>
    <submittedName>
        <fullName evidence="2">Mycofactocin oligosaccharide methyltransferase MftM</fullName>
    </submittedName>
</protein>
<gene>
    <name evidence="2" type="primary">mftM</name>
    <name evidence="2" type="ORF">Q5722_08840</name>
</gene>
<feature type="domain" description="Methyltransferase" evidence="1">
    <location>
        <begin position="158"/>
        <end position="248"/>
    </location>
</feature>
<name>A0ABT9B589_9ACTN</name>
<dbReference type="InterPro" id="IPR029063">
    <property type="entry name" value="SAM-dependent_MTases_sf"/>
</dbReference>
<dbReference type="Proteomes" id="UP001233314">
    <property type="component" value="Unassembled WGS sequence"/>
</dbReference>
<accession>A0ABT9B589</accession>
<evidence type="ECO:0000313" key="3">
    <source>
        <dbReference type="Proteomes" id="UP001233314"/>
    </source>
</evidence>
<evidence type="ECO:0000259" key="1">
    <source>
        <dbReference type="Pfam" id="PF13649"/>
    </source>
</evidence>
<proteinExistence type="predicted"/>
<dbReference type="GO" id="GO:0032259">
    <property type="term" value="P:methylation"/>
    <property type="evidence" value="ECO:0007669"/>
    <property type="project" value="UniProtKB-KW"/>
</dbReference>
<organism evidence="2 3">
    <name type="scientific">Nocardioides jiangxiensis</name>
    <dbReference type="NCBI Taxonomy" id="3064524"/>
    <lineage>
        <taxon>Bacteria</taxon>
        <taxon>Bacillati</taxon>
        <taxon>Actinomycetota</taxon>
        <taxon>Actinomycetes</taxon>
        <taxon>Propionibacteriales</taxon>
        <taxon>Nocardioidaceae</taxon>
        <taxon>Nocardioides</taxon>
    </lineage>
</organism>